<name>A0A0A2MSY9_9FLAO</name>
<dbReference type="GO" id="GO:0046872">
    <property type="term" value="F:metal ion binding"/>
    <property type="evidence" value="ECO:0007669"/>
    <property type="project" value="UniProtKB-KW"/>
</dbReference>
<keyword evidence="5" id="KW-1185">Reference proteome</keyword>
<dbReference type="InterPro" id="IPR007837">
    <property type="entry name" value="DinB"/>
</dbReference>
<evidence type="ECO:0000313" key="4">
    <source>
        <dbReference type="EMBL" id="KGO91350.1"/>
    </source>
</evidence>
<accession>A0A0A2MSY9</accession>
<dbReference type="SUPFAM" id="SSF109854">
    <property type="entry name" value="DinB/YfiT-like putative metalloenzymes"/>
    <property type="match status" value="1"/>
</dbReference>
<protein>
    <submittedName>
        <fullName evidence="4">Damage-inducible protein DinB</fullName>
    </submittedName>
</protein>
<proteinExistence type="inferred from homology"/>
<comment type="caution">
    <text evidence="4">The sequence shown here is derived from an EMBL/GenBank/DDBJ whole genome shotgun (WGS) entry which is preliminary data.</text>
</comment>
<feature type="binding site" evidence="3">
    <location>
        <position position="143"/>
    </location>
    <ligand>
        <name>a divalent metal cation</name>
        <dbReference type="ChEBI" id="CHEBI:60240"/>
    </ligand>
</feature>
<dbReference type="AlphaFoldDB" id="A0A0A2MSY9"/>
<dbReference type="RefSeq" id="WP_026992646.1">
    <property type="nucleotide sequence ID" value="NZ_JRLY01000020.1"/>
</dbReference>
<sequence>MTTANVTTENFITPETLLKHWQGHRGLTRRVIEAFPEKDLFEYSIGGMRTFAQIAMEIVDLTGPGAKGLATGDWGSGNLPHLSGVGMPVTKASLLEIWDDTTEQLNNYLPQITDYQKEIKAFGMYPGTVLSSLLYFIDNEIHHRGQGYVYLRGLGIEPPAFWDRA</sequence>
<reference evidence="4 5" key="1">
    <citation type="submission" date="2013-09" db="EMBL/GenBank/DDBJ databases">
        <authorList>
            <person name="Zeng Z."/>
            <person name="Chen C."/>
        </authorList>
    </citation>
    <scope>NUCLEOTIDE SEQUENCE [LARGE SCALE GENOMIC DNA]</scope>
    <source>
        <strain evidence="4 5">WB 4.1-42</strain>
    </source>
</reference>
<dbReference type="Proteomes" id="UP000030111">
    <property type="component" value="Unassembled WGS sequence"/>
</dbReference>
<comment type="similarity">
    <text evidence="1">Belongs to the DinB family.</text>
</comment>
<dbReference type="OrthoDB" id="119432at2"/>
<evidence type="ECO:0000256" key="2">
    <source>
        <dbReference type="ARBA" id="ARBA00022723"/>
    </source>
</evidence>
<keyword evidence="2 3" id="KW-0479">Metal-binding</keyword>
<evidence type="ECO:0000256" key="1">
    <source>
        <dbReference type="ARBA" id="ARBA00008635"/>
    </source>
</evidence>
<dbReference type="Pfam" id="PF05163">
    <property type="entry name" value="DinB"/>
    <property type="match status" value="1"/>
</dbReference>
<organism evidence="4 5">
    <name type="scientific">Flavobacterium subsaxonicum WB 4.1-42 = DSM 21790</name>
    <dbReference type="NCBI Taxonomy" id="1121898"/>
    <lineage>
        <taxon>Bacteria</taxon>
        <taxon>Pseudomonadati</taxon>
        <taxon>Bacteroidota</taxon>
        <taxon>Flavobacteriia</taxon>
        <taxon>Flavobacteriales</taxon>
        <taxon>Flavobacteriaceae</taxon>
        <taxon>Flavobacterium</taxon>
    </lineage>
</organism>
<dbReference type="InterPro" id="IPR034660">
    <property type="entry name" value="DinB/YfiT-like"/>
</dbReference>
<evidence type="ECO:0000313" key="5">
    <source>
        <dbReference type="Proteomes" id="UP000030111"/>
    </source>
</evidence>
<evidence type="ECO:0000256" key="3">
    <source>
        <dbReference type="PIRSR" id="PIRSR607837-1"/>
    </source>
</evidence>
<dbReference type="eggNOG" id="COG2318">
    <property type="taxonomic scope" value="Bacteria"/>
</dbReference>
<dbReference type="STRING" id="1121898.GCA_000422725_02275"/>
<gene>
    <name evidence="4" type="ORF">Q766_18175</name>
</gene>
<dbReference type="EMBL" id="JRLY01000020">
    <property type="protein sequence ID" value="KGO91350.1"/>
    <property type="molecule type" value="Genomic_DNA"/>
</dbReference>
<dbReference type="Gene3D" id="1.20.120.450">
    <property type="entry name" value="dinb family like domain"/>
    <property type="match status" value="1"/>
</dbReference>